<dbReference type="Gene3D" id="3.40.190.10">
    <property type="entry name" value="Periplasmic binding protein-like II"/>
    <property type="match status" value="2"/>
</dbReference>
<proteinExistence type="inferred from homology"/>
<keyword evidence="10 15" id="KW-0808">Transferase</keyword>
<comment type="function">
    <text evidence="14 15">Catalyzes the condensation of ATP and 5-phosphoribose 1-diphosphate to form N'-(5'-phosphoribosyl)-ATP (PR-ATP). Has a crucial role in the pathway because the rate of histidine biosynthesis seems to be controlled primarily by regulation of HisG enzymatic activity.</text>
</comment>
<dbReference type="EC" id="2.4.2.17" evidence="5 15"/>
<name>A0ABR7PCN2_9FIRM</name>
<evidence type="ECO:0000256" key="5">
    <source>
        <dbReference type="ARBA" id="ARBA00011946"/>
    </source>
</evidence>
<dbReference type="PANTHER" id="PTHR21403:SF8">
    <property type="entry name" value="ATP PHOSPHORIBOSYLTRANSFERASE"/>
    <property type="match status" value="1"/>
</dbReference>
<keyword evidence="19" id="KW-1185">Reference proteome</keyword>
<dbReference type="GO" id="GO:0003879">
    <property type="term" value="F:ATP phosphoribosyltransferase activity"/>
    <property type="evidence" value="ECO:0007669"/>
    <property type="project" value="UniProtKB-EC"/>
</dbReference>
<dbReference type="EMBL" id="JACRTP010000004">
    <property type="protein sequence ID" value="MBC8629187.1"/>
    <property type="molecule type" value="Genomic_DNA"/>
</dbReference>
<evidence type="ECO:0000256" key="16">
    <source>
        <dbReference type="SAM" id="Coils"/>
    </source>
</evidence>
<evidence type="ECO:0000256" key="4">
    <source>
        <dbReference type="ARBA" id="ARBA00009489"/>
    </source>
</evidence>
<dbReference type="HAMAP" id="MF_01018">
    <property type="entry name" value="HisG_Short"/>
    <property type="match status" value="1"/>
</dbReference>
<dbReference type="Pfam" id="PF01634">
    <property type="entry name" value="HisG"/>
    <property type="match status" value="1"/>
</dbReference>
<comment type="caution">
    <text evidence="18">The sequence shown here is derived from an EMBL/GenBank/DDBJ whole genome shotgun (WGS) entry which is preliminary data.</text>
</comment>
<dbReference type="Proteomes" id="UP000661649">
    <property type="component" value="Unassembled WGS sequence"/>
</dbReference>
<comment type="subunit">
    <text evidence="15">Heteromultimer composed of HisG and HisZ subunits.</text>
</comment>
<evidence type="ECO:0000313" key="19">
    <source>
        <dbReference type="Proteomes" id="UP000661649"/>
    </source>
</evidence>
<evidence type="ECO:0000256" key="8">
    <source>
        <dbReference type="ARBA" id="ARBA00022605"/>
    </source>
</evidence>
<dbReference type="PROSITE" id="PS01316">
    <property type="entry name" value="ATP_P_PHORIBOSYLTR"/>
    <property type="match status" value="1"/>
</dbReference>
<evidence type="ECO:0000256" key="1">
    <source>
        <dbReference type="ARBA" id="ARBA00000915"/>
    </source>
</evidence>
<keyword evidence="8 15" id="KW-0028">Amino-acid biosynthesis</keyword>
<keyword evidence="11 15" id="KW-0547">Nucleotide-binding</keyword>
<evidence type="ECO:0000256" key="15">
    <source>
        <dbReference type="HAMAP-Rule" id="MF_01018"/>
    </source>
</evidence>
<dbReference type="InterPro" id="IPR018198">
    <property type="entry name" value="ATP_PRibTrfase_CS"/>
</dbReference>
<keyword evidence="16" id="KW-0175">Coiled coil</keyword>
<evidence type="ECO:0000256" key="3">
    <source>
        <dbReference type="ARBA" id="ARBA00004667"/>
    </source>
</evidence>
<evidence type="ECO:0000256" key="13">
    <source>
        <dbReference type="ARBA" id="ARBA00023102"/>
    </source>
</evidence>
<feature type="domain" description="ATP phosphoribosyltransferase catalytic" evidence="17">
    <location>
        <begin position="53"/>
        <end position="205"/>
    </location>
</feature>
<comment type="catalytic activity">
    <reaction evidence="1 15">
        <text>1-(5-phospho-beta-D-ribosyl)-ATP + diphosphate = 5-phospho-alpha-D-ribose 1-diphosphate + ATP</text>
        <dbReference type="Rhea" id="RHEA:18473"/>
        <dbReference type="ChEBI" id="CHEBI:30616"/>
        <dbReference type="ChEBI" id="CHEBI:33019"/>
        <dbReference type="ChEBI" id="CHEBI:58017"/>
        <dbReference type="ChEBI" id="CHEBI:73183"/>
        <dbReference type="EC" id="2.4.2.17"/>
    </reaction>
</comment>
<dbReference type="SUPFAM" id="SSF53850">
    <property type="entry name" value="Periplasmic binding protein-like II"/>
    <property type="match status" value="1"/>
</dbReference>
<dbReference type="PANTHER" id="PTHR21403">
    <property type="entry name" value="ATP PHOSPHORIBOSYLTRANSFERASE ATP-PRTASE"/>
    <property type="match status" value="1"/>
</dbReference>
<comment type="domain">
    <text evidence="15">Lacks the C-terminal regulatory region which is replaced by HisZ.</text>
</comment>
<keyword evidence="13 15" id="KW-0368">Histidine biosynthesis</keyword>
<evidence type="ECO:0000256" key="6">
    <source>
        <dbReference type="ARBA" id="ARBA00020998"/>
    </source>
</evidence>
<dbReference type="RefSeq" id="WP_022303184.1">
    <property type="nucleotide sequence ID" value="NZ_DAWEED010000001.1"/>
</dbReference>
<organism evidence="18 19">
    <name type="scientific">Blautia stercoris</name>
    <dbReference type="NCBI Taxonomy" id="871664"/>
    <lineage>
        <taxon>Bacteria</taxon>
        <taxon>Bacillati</taxon>
        <taxon>Bacillota</taxon>
        <taxon>Clostridia</taxon>
        <taxon>Lachnospirales</taxon>
        <taxon>Lachnospiraceae</taxon>
        <taxon>Blautia</taxon>
    </lineage>
</organism>
<keyword evidence="7 15" id="KW-0963">Cytoplasm</keyword>
<reference evidence="18 19" key="1">
    <citation type="submission" date="2020-08" db="EMBL/GenBank/DDBJ databases">
        <title>Genome public.</title>
        <authorList>
            <person name="Liu C."/>
            <person name="Sun Q."/>
        </authorList>
    </citation>
    <scope>NUCLEOTIDE SEQUENCE [LARGE SCALE GENOMIC DNA]</scope>
    <source>
        <strain evidence="18 19">3_YM_SP_D4_24.mj</strain>
    </source>
</reference>
<comment type="similarity">
    <text evidence="4 15">Belongs to the ATP phosphoribosyltransferase family. Short subfamily.</text>
</comment>
<protein>
    <recommendedName>
        <fullName evidence="6 15">ATP phosphoribosyltransferase</fullName>
        <shortName evidence="15">ATP-PRT</shortName>
        <shortName evidence="15">ATP-PRTase</shortName>
        <ecNumber evidence="5 15">2.4.2.17</ecNumber>
    </recommendedName>
</protein>
<evidence type="ECO:0000256" key="14">
    <source>
        <dbReference type="ARBA" id="ARBA00024861"/>
    </source>
</evidence>
<evidence type="ECO:0000313" key="18">
    <source>
        <dbReference type="EMBL" id="MBC8629187.1"/>
    </source>
</evidence>
<evidence type="ECO:0000256" key="2">
    <source>
        <dbReference type="ARBA" id="ARBA00004496"/>
    </source>
</evidence>
<comment type="pathway">
    <text evidence="3 15">Amino-acid biosynthesis; L-histidine biosynthesis; L-histidine from 5-phospho-alpha-D-ribose 1-diphosphate: step 1/9.</text>
</comment>
<comment type="subcellular location">
    <subcellularLocation>
        <location evidence="2 15">Cytoplasm</location>
    </subcellularLocation>
</comment>
<evidence type="ECO:0000256" key="9">
    <source>
        <dbReference type="ARBA" id="ARBA00022676"/>
    </source>
</evidence>
<gene>
    <name evidence="15" type="primary">hisG</name>
    <name evidence="18" type="ORF">H8712_11280</name>
</gene>
<evidence type="ECO:0000256" key="11">
    <source>
        <dbReference type="ARBA" id="ARBA00022741"/>
    </source>
</evidence>
<feature type="coiled-coil region" evidence="16">
    <location>
        <begin position="187"/>
        <end position="214"/>
    </location>
</feature>
<dbReference type="InterPro" id="IPR024893">
    <property type="entry name" value="ATP_PRibTrfase_HisG_short"/>
</dbReference>
<dbReference type="CDD" id="cd13595">
    <property type="entry name" value="PBP2_HisGs"/>
    <property type="match status" value="1"/>
</dbReference>
<dbReference type="InterPro" id="IPR013820">
    <property type="entry name" value="ATP_PRibTrfase_cat"/>
</dbReference>
<sequence>MKPIRIALTKGRLENKTVELLERLGYDCTNARKKGRKLIMPIGNGEIEVVLAKAADVVTYVESGVCDMGVVGKDTIMEKGGTFYEVADLGFGKCRFAVATLKEKDLYEGYRTLTIASKYVNVAKNYFEQKNMDVDVVKIEGSVELAPVLGLADAIVDIVETGTTLKENGLVVKEEVCPVSARLIVNIASMKLRKKEIEELIDKIEKDIKKRAKEA</sequence>
<keyword evidence="9 15" id="KW-0328">Glycosyltransferase</keyword>
<dbReference type="NCBIfam" id="TIGR00070">
    <property type="entry name" value="hisG"/>
    <property type="match status" value="1"/>
</dbReference>
<dbReference type="InterPro" id="IPR001348">
    <property type="entry name" value="ATP_PRibTrfase_HisG"/>
</dbReference>
<evidence type="ECO:0000256" key="7">
    <source>
        <dbReference type="ARBA" id="ARBA00022490"/>
    </source>
</evidence>
<evidence type="ECO:0000256" key="12">
    <source>
        <dbReference type="ARBA" id="ARBA00022840"/>
    </source>
</evidence>
<keyword evidence="12 15" id="KW-0067">ATP-binding</keyword>
<evidence type="ECO:0000259" key="17">
    <source>
        <dbReference type="Pfam" id="PF01634"/>
    </source>
</evidence>
<accession>A0ABR7PCN2</accession>
<evidence type="ECO:0000256" key="10">
    <source>
        <dbReference type="ARBA" id="ARBA00022679"/>
    </source>
</evidence>